<name>A0A1J3FEV3_NOCCA</name>
<dbReference type="AlphaFoldDB" id="A0A1J3FEV3"/>
<reference evidence="1" key="1">
    <citation type="submission" date="2016-07" db="EMBL/GenBank/DDBJ databases">
        <title>De novo transcriptome assembly of four accessions of the metal hyperaccumulator plant Noccaea caerulescens.</title>
        <authorList>
            <person name="Blande D."/>
            <person name="Halimaa P."/>
            <person name="Tervahauta A.I."/>
            <person name="Aarts M.G."/>
            <person name="Karenlampi S.O."/>
        </authorList>
    </citation>
    <scope>NUCLEOTIDE SEQUENCE</scope>
</reference>
<proteinExistence type="predicted"/>
<dbReference type="EMBL" id="GEVK01010770">
    <property type="protein sequence ID" value="JAU42062.1"/>
    <property type="molecule type" value="Transcribed_RNA"/>
</dbReference>
<organism evidence="1">
    <name type="scientific">Noccaea caerulescens</name>
    <name type="common">Alpine penny-cress</name>
    <name type="synonym">Thlaspi caerulescens</name>
    <dbReference type="NCBI Taxonomy" id="107243"/>
    <lineage>
        <taxon>Eukaryota</taxon>
        <taxon>Viridiplantae</taxon>
        <taxon>Streptophyta</taxon>
        <taxon>Embryophyta</taxon>
        <taxon>Tracheophyta</taxon>
        <taxon>Spermatophyta</taxon>
        <taxon>Magnoliopsida</taxon>
        <taxon>eudicotyledons</taxon>
        <taxon>Gunneridae</taxon>
        <taxon>Pentapetalae</taxon>
        <taxon>rosids</taxon>
        <taxon>malvids</taxon>
        <taxon>Brassicales</taxon>
        <taxon>Brassicaceae</taxon>
        <taxon>Coluteocarpeae</taxon>
        <taxon>Noccaea</taxon>
    </lineage>
</organism>
<evidence type="ECO:0000313" key="1">
    <source>
        <dbReference type="EMBL" id="JAU42062.1"/>
    </source>
</evidence>
<sequence length="172" mass="19860">MSFWSVWRRNTFITEMTPFHLNFWLSCLLSRVTAITFQTMFQLHPPSVPLDQCKLSQPCVPLQRNIAQSYSLTQTISIETSPKGTIISKMKDGVDTYGSTVRKTLSHQGNANKRGRDNVKGEYCKISQSCQIVVDKTQKLLKTTMKYFAALMIITWMKKIMMKKTHITIRIF</sequence>
<protein>
    <submittedName>
        <fullName evidence="1">Uncharacterized protein</fullName>
    </submittedName>
</protein>
<accession>A0A1J3FEV3</accession>
<gene>
    <name evidence="1" type="ORF">LC_TR8832_c0_g1_i1_g.30513</name>
</gene>